<keyword evidence="13" id="KW-1185">Reference proteome</keyword>
<dbReference type="PANTHER" id="PTHR33446:SF2">
    <property type="entry name" value="PROTEIN TONB"/>
    <property type="match status" value="1"/>
</dbReference>
<evidence type="ECO:0000313" key="13">
    <source>
        <dbReference type="Proteomes" id="UP000198418"/>
    </source>
</evidence>
<evidence type="ECO:0000256" key="4">
    <source>
        <dbReference type="ARBA" id="ARBA00022475"/>
    </source>
</evidence>
<protein>
    <submittedName>
        <fullName evidence="12">Outer membrane transport energization protein TonB</fullName>
    </submittedName>
</protein>
<keyword evidence="4" id="KW-1003">Cell membrane</keyword>
<evidence type="ECO:0000256" key="10">
    <source>
        <dbReference type="SAM" id="MobiDB-lite"/>
    </source>
</evidence>
<accession>A0A212S3D3</accession>
<keyword evidence="9" id="KW-0472">Membrane</keyword>
<keyword evidence="5" id="KW-0997">Cell inner membrane</keyword>
<feature type="region of interest" description="Disordered" evidence="10">
    <location>
        <begin position="61"/>
        <end position="175"/>
    </location>
</feature>
<dbReference type="GO" id="GO:0055085">
    <property type="term" value="P:transmembrane transport"/>
    <property type="evidence" value="ECO:0007669"/>
    <property type="project" value="InterPro"/>
</dbReference>
<dbReference type="NCBIfam" id="TIGR01352">
    <property type="entry name" value="tonB_Cterm"/>
    <property type="match status" value="1"/>
</dbReference>
<dbReference type="InterPro" id="IPR037682">
    <property type="entry name" value="TonB_C"/>
</dbReference>
<dbReference type="InterPro" id="IPR006260">
    <property type="entry name" value="TonB/TolA_C"/>
</dbReference>
<keyword evidence="7" id="KW-0653">Protein transport</keyword>
<dbReference type="GO" id="GO:0015031">
    <property type="term" value="P:protein transport"/>
    <property type="evidence" value="ECO:0007669"/>
    <property type="project" value="UniProtKB-KW"/>
</dbReference>
<comment type="similarity">
    <text evidence="2">Belongs to the TonB family.</text>
</comment>
<keyword evidence="3" id="KW-0813">Transport</keyword>
<evidence type="ECO:0000256" key="1">
    <source>
        <dbReference type="ARBA" id="ARBA00004383"/>
    </source>
</evidence>
<evidence type="ECO:0000313" key="12">
    <source>
        <dbReference type="EMBL" id="SNB79630.1"/>
    </source>
</evidence>
<dbReference type="PANTHER" id="PTHR33446">
    <property type="entry name" value="PROTEIN TONB-RELATED"/>
    <property type="match status" value="1"/>
</dbReference>
<proteinExistence type="inferred from homology"/>
<dbReference type="SUPFAM" id="SSF74653">
    <property type="entry name" value="TolA/TonB C-terminal domain"/>
    <property type="match status" value="1"/>
</dbReference>
<sequence length="267" mass="28349">MSEIALEPVSASAAPRLRPFWLRPTALALILAAHAAALITLKPTLDSAPQLDSLEVGLVPLGDSEADQKRLEEIKPAETPEPPPPPDPPAADLTPPPETVAPEAPPPPVTRPDDRPSPAELRRIERRKREAEEKRERAREEARREAREQARERREAQEARQEARRGAAQGAARASGMSVAAYGGLVVAELNRHKFFPAAAREAGVTGAVGVAFTIGASGRVVSGSITRSSGNAALDGAARAILAAIHTPPPPGGRFSTMTSIRFNLN</sequence>
<gene>
    <name evidence="12" type="ORF">SAMN06265338_11181</name>
</gene>
<organism evidence="12 13">
    <name type="scientific">Rhodoblastus acidophilus</name>
    <name type="common">Rhodopseudomonas acidophila</name>
    <dbReference type="NCBI Taxonomy" id="1074"/>
    <lineage>
        <taxon>Bacteria</taxon>
        <taxon>Pseudomonadati</taxon>
        <taxon>Pseudomonadota</taxon>
        <taxon>Alphaproteobacteria</taxon>
        <taxon>Hyphomicrobiales</taxon>
        <taxon>Rhodoblastaceae</taxon>
        <taxon>Rhodoblastus</taxon>
    </lineage>
</organism>
<evidence type="ECO:0000256" key="6">
    <source>
        <dbReference type="ARBA" id="ARBA00022692"/>
    </source>
</evidence>
<dbReference type="GO" id="GO:0031992">
    <property type="term" value="F:energy transducer activity"/>
    <property type="evidence" value="ECO:0007669"/>
    <property type="project" value="TreeGrafter"/>
</dbReference>
<evidence type="ECO:0000256" key="2">
    <source>
        <dbReference type="ARBA" id="ARBA00006555"/>
    </source>
</evidence>
<evidence type="ECO:0000256" key="3">
    <source>
        <dbReference type="ARBA" id="ARBA00022448"/>
    </source>
</evidence>
<evidence type="ECO:0000256" key="8">
    <source>
        <dbReference type="ARBA" id="ARBA00022989"/>
    </source>
</evidence>
<evidence type="ECO:0000256" key="5">
    <source>
        <dbReference type="ARBA" id="ARBA00022519"/>
    </source>
</evidence>
<evidence type="ECO:0000256" key="9">
    <source>
        <dbReference type="ARBA" id="ARBA00023136"/>
    </source>
</evidence>
<comment type="subcellular location">
    <subcellularLocation>
        <location evidence="1">Cell inner membrane</location>
        <topology evidence="1">Single-pass membrane protein</topology>
        <orientation evidence="1">Periplasmic side</orientation>
    </subcellularLocation>
</comment>
<feature type="compositionally biased region" description="Basic and acidic residues" evidence="10">
    <location>
        <begin position="66"/>
        <end position="78"/>
    </location>
</feature>
<dbReference type="Pfam" id="PF03544">
    <property type="entry name" value="TonB_C"/>
    <property type="match status" value="1"/>
</dbReference>
<evidence type="ECO:0000256" key="7">
    <source>
        <dbReference type="ARBA" id="ARBA00022927"/>
    </source>
</evidence>
<dbReference type="Gene3D" id="3.30.1150.10">
    <property type="match status" value="1"/>
</dbReference>
<dbReference type="InterPro" id="IPR051045">
    <property type="entry name" value="TonB-dependent_transducer"/>
</dbReference>
<evidence type="ECO:0000259" key="11">
    <source>
        <dbReference type="PROSITE" id="PS52015"/>
    </source>
</evidence>
<feature type="compositionally biased region" description="Pro residues" evidence="10">
    <location>
        <begin position="79"/>
        <end position="110"/>
    </location>
</feature>
<name>A0A212S3D3_RHOAC</name>
<dbReference type="AlphaFoldDB" id="A0A212S3D3"/>
<dbReference type="Proteomes" id="UP000198418">
    <property type="component" value="Unassembled WGS sequence"/>
</dbReference>
<keyword evidence="6" id="KW-0812">Transmembrane</keyword>
<feature type="compositionally biased region" description="Basic and acidic residues" evidence="10">
    <location>
        <begin position="111"/>
        <end position="165"/>
    </location>
</feature>
<feature type="domain" description="TonB C-terminal" evidence="11">
    <location>
        <begin position="181"/>
        <end position="267"/>
    </location>
</feature>
<dbReference type="PROSITE" id="PS52015">
    <property type="entry name" value="TONB_CTD"/>
    <property type="match status" value="1"/>
</dbReference>
<reference evidence="13" key="1">
    <citation type="submission" date="2017-06" db="EMBL/GenBank/DDBJ databases">
        <authorList>
            <person name="Varghese N."/>
            <person name="Submissions S."/>
        </authorList>
    </citation>
    <scope>NUCLEOTIDE SEQUENCE [LARGE SCALE GENOMIC DNA]</scope>
    <source>
        <strain evidence="13">DSM 137</strain>
    </source>
</reference>
<dbReference type="RefSeq" id="WP_088521845.1">
    <property type="nucleotide sequence ID" value="NZ_FYDG01000011.1"/>
</dbReference>
<dbReference type="GO" id="GO:0098797">
    <property type="term" value="C:plasma membrane protein complex"/>
    <property type="evidence" value="ECO:0007669"/>
    <property type="project" value="TreeGrafter"/>
</dbReference>
<keyword evidence="8" id="KW-1133">Transmembrane helix</keyword>
<dbReference type="EMBL" id="FYDG01000011">
    <property type="protein sequence ID" value="SNB79630.1"/>
    <property type="molecule type" value="Genomic_DNA"/>
</dbReference>